<organism evidence="2 3">
    <name type="scientific">Anaerovibrio slackiae</name>
    <dbReference type="NCBI Taxonomy" id="2652309"/>
    <lineage>
        <taxon>Bacteria</taxon>
        <taxon>Bacillati</taxon>
        <taxon>Bacillota</taxon>
        <taxon>Negativicutes</taxon>
        <taxon>Selenomonadales</taxon>
        <taxon>Selenomonadaceae</taxon>
        <taxon>Anaerovibrio</taxon>
    </lineage>
</organism>
<keyword evidence="3" id="KW-1185">Reference proteome</keyword>
<comment type="caution">
    <text evidence="2">The sequence shown here is derived from an EMBL/GenBank/DDBJ whole genome shotgun (WGS) entry which is preliminary data.</text>
</comment>
<gene>
    <name evidence="2" type="ORF">FYJ84_06765</name>
</gene>
<dbReference type="GeneID" id="96778616"/>
<reference evidence="2 3" key="1">
    <citation type="submission" date="2019-08" db="EMBL/GenBank/DDBJ databases">
        <title>In-depth cultivation of the pig gut microbiome towards novel bacterial diversity and tailored functional studies.</title>
        <authorList>
            <person name="Wylensek D."/>
            <person name="Hitch T.C.A."/>
            <person name="Clavel T."/>
        </authorList>
    </citation>
    <scope>NUCLEOTIDE SEQUENCE [LARGE SCALE GENOMIC DNA]</scope>
    <source>
        <strain evidence="2 3">WCA-693-APC-5D-A</strain>
    </source>
</reference>
<feature type="region of interest" description="Disordered" evidence="1">
    <location>
        <begin position="196"/>
        <end position="236"/>
    </location>
</feature>
<dbReference type="AlphaFoldDB" id="A0A6I2UHM9"/>
<dbReference type="EMBL" id="VUNR01000011">
    <property type="protein sequence ID" value="MSU08681.1"/>
    <property type="molecule type" value="Genomic_DNA"/>
</dbReference>
<feature type="compositionally biased region" description="Acidic residues" evidence="1">
    <location>
        <begin position="196"/>
        <end position="216"/>
    </location>
</feature>
<evidence type="ECO:0000256" key="1">
    <source>
        <dbReference type="SAM" id="MobiDB-lite"/>
    </source>
</evidence>
<dbReference type="Proteomes" id="UP000433181">
    <property type="component" value="Unassembled WGS sequence"/>
</dbReference>
<sequence length="236" mass="26863">MFEVMGRLWAAITGNNGKQQEKSAKQDRQQEQNKLNRENAKNITNAKNMLNTQNIRNTQHLQNLQDVQCGGEPASMPIRRQYAGRLPICAGCMNIGGCAGFFPGCGCYGSSHDTVKVSAGDWHGQKNFSRGSSMASPEFAAWCAFMGYAVAERYWAEYEDVWNYYEEALHEYGSEYEFFDEYADAEQYGDEYEYEFPDESADDGSYGDDYEPDADDRDSYSTYADDYGYDYSHDDD</sequence>
<dbReference type="RefSeq" id="WP_154406849.1">
    <property type="nucleotide sequence ID" value="NZ_VUNR01000011.1"/>
</dbReference>
<evidence type="ECO:0000313" key="2">
    <source>
        <dbReference type="EMBL" id="MSU08681.1"/>
    </source>
</evidence>
<name>A0A6I2UHM9_9FIRM</name>
<protein>
    <submittedName>
        <fullName evidence="2">Uncharacterized protein</fullName>
    </submittedName>
</protein>
<proteinExistence type="predicted"/>
<accession>A0A6I2UHM9</accession>
<evidence type="ECO:0000313" key="3">
    <source>
        <dbReference type="Proteomes" id="UP000433181"/>
    </source>
</evidence>